<dbReference type="AlphaFoldDB" id="A0A9N9CM27"/>
<evidence type="ECO:0000313" key="3">
    <source>
        <dbReference type="Proteomes" id="UP000789570"/>
    </source>
</evidence>
<protein>
    <submittedName>
        <fullName evidence="2">5179_t:CDS:1</fullName>
    </submittedName>
</protein>
<feature type="region of interest" description="Disordered" evidence="1">
    <location>
        <begin position="1"/>
        <end position="21"/>
    </location>
</feature>
<proteinExistence type="predicted"/>
<sequence>MAPCKEQKPENSYEEKLQQSRKNRRWTAIYGVAEPYRKTIMLNSNRSSNRNNSY</sequence>
<gene>
    <name evidence="2" type="ORF">FCALED_LOCUS8766</name>
</gene>
<evidence type="ECO:0000256" key="1">
    <source>
        <dbReference type="SAM" id="MobiDB-lite"/>
    </source>
</evidence>
<accession>A0A9N9CM27</accession>
<organism evidence="2 3">
    <name type="scientific">Funneliformis caledonium</name>
    <dbReference type="NCBI Taxonomy" id="1117310"/>
    <lineage>
        <taxon>Eukaryota</taxon>
        <taxon>Fungi</taxon>
        <taxon>Fungi incertae sedis</taxon>
        <taxon>Mucoromycota</taxon>
        <taxon>Glomeromycotina</taxon>
        <taxon>Glomeromycetes</taxon>
        <taxon>Glomerales</taxon>
        <taxon>Glomeraceae</taxon>
        <taxon>Funneliformis</taxon>
    </lineage>
</organism>
<dbReference type="EMBL" id="CAJVPQ010002669">
    <property type="protein sequence ID" value="CAG8604751.1"/>
    <property type="molecule type" value="Genomic_DNA"/>
</dbReference>
<feature type="compositionally biased region" description="Basic and acidic residues" evidence="1">
    <location>
        <begin position="1"/>
        <end position="18"/>
    </location>
</feature>
<evidence type="ECO:0000313" key="2">
    <source>
        <dbReference type="EMBL" id="CAG8604751.1"/>
    </source>
</evidence>
<comment type="caution">
    <text evidence="2">The sequence shown here is derived from an EMBL/GenBank/DDBJ whole genome shotgun (WGS) entry which is preliminary data.</text>
</comment>
<reference evidence="2" key="1">
    <citation type="submission" date="2021-06" db="EMBL/GenBank/DDBJ databases">
        <authorList>
            <person name="Kallberg Y."/>
            <person name="Tangrot J."/>
            <person name="Rosling A."/>
        </authorList>
    </citation>
    <scope>NUCLEOTIDE SEQUENCE</scope>
    <source>
        <strain evidence="2">UK204</strain>
    </source>
</reference>
<dbReference type="Proteomes" id="UP000789570">
    <property type="component" value="Unassembled WGS sequence"/>
</dbReference>
<keyword evidence="3" id="KW-1185">Reference proteome</keyword>
<name>A0A9N9CM27_9GLOM</name>